<evidence type="ECO:0000313" key="2">
    <source>
        <dbReference type="EMBL" id="BAB33416.1"/>
    </source>
</evidence>
<sequence>MHDIEYTHNSQSRIQHTGAVQILHIIVFIHIIWSFIFLHILSLRVGENWINSFECTSSENHPCTSHSVCARCSCNVCCSYHLGCMVPVFY</sequence>
<keyword evidence="1" id="KW-1133">Transmembrane helix</keyword>
<dbReference type="EMBL" id="AB049718">
    <property type="protein sequence ID" value="BAB33416.1"/>
    <property type="molecule type" value="mRNA"/>
</dbReference>
<name>Q9AVH7_PEA</name>
<organism evidence="2">
    <name type="scientific">Pisum sativum</name>
    <name type="common">Garden pea</name>
    <name type="synonym">Lathyrus oleraceus</name>
    <dbReference type="NCBI Taxonomy" id="3888"/>
    <lineage>
        <taxon>Eukaryota</taxon>
        <taxon>Viridiplantae</taxon>
        <taxon>Streptophyta</taxon>
        <taxon>Embryophyta</taxon>
        <taxon>Tracheophyta</taxon>
        <taxon>Spermatophyta</taxon>
        <taxon>Magnoliopsida</taxon>
        <taxon>eudicotyledons</taxon>
        <taxon>Gunneridae</taxon>
        <taxon>Pentapetalae</taxon>
        <taxon>rosids</taxon>
        <taxon>fabids</taxon>
        <taxon>Fabales</taxon>
        <taxon>Fabaceae</taxon>
        <taxon>Papilionoideae</taxon>
        <taxon>50 kb inversion clade</taxon>
        <taxon>NPAAA clade</taxon>
        <taxon>Hologalegina</taxon>
        <taxon>IRL clade</taxon>
        <taxon>Fabeae</taxon>
        <taxon>Lathyrus</taxon>
    </lineage>
</organism>
<protein>
    <submittedName>
        <fullName evidence="2">Putative senescence-associated protein</fullName>
    </submittedName>
</protein>
<accession>Q9AVH7</accession>
<feature type="transmembrane region" description="Helical" evidence="1">
    <location>
        <begin position="20"/>
        <end position="41"/>
    </location>
</feature>
<dbReference type="AlphaFoldDB" id="Q9AVH7"/>
<reference evidence="2" key="1">
    <citation type="submission" date="2000-10" db="EMBL/GenBank/DDBJ databases">
        <authorList>
            <person name="Pariasca J.A."/>
            <person name="Sato T."/>
        </authorList>
    </citation>
    <scope>NUCLEOTIDE SEQUENCE</scope>
    <source>
        <tissue evidence="2">Pods</tissue>
    </source>
</reference>
<gene>
    <name evidence="2" type="primary">ssa-8</name>
</gene>
<keyword evidence="1" id="KW-0812">Transmembrane</keyword>
<keyword evidence="1" id="KW-0472">Membrane</keyword>
<reference evidence="2" key="2">
    <citation type="journal article" date="2001" name="Postharvest Biol. Technol.">
        <title>Cloning of cDNAs encoding senescence-associated genes, ACC synthase and ACC oxidase from stored snow pea pods (Pisum sativum L. var saccharatum) and their expression during pod storage.</title>
        <authorList>
            <person name="Pariasca J.A.T."/>
            <person name="Sunaga A."/>
            <person name="Miyazaki T."/>
            <person name="Hisaka H."/>
            <person name="Sonoda M."/>
            <person name="Nakagawa H."/>
            <person name="Sato T."/>
        </authorList>
    </citation>
    <scope>NUCLEOTIDE SEQUENCE</scope>
    <source>
        <tissue evidence="2">Pods</tissue>
    </source>
</reference>
<proteinExistence type="evidence at transcript level"/>
<evidence type="ECO:0000256" key="1">
    <source>
        <dbReference type="SAM" id="Phobius"/>
    </source>
</evidence>